<feature type="transmembrane region" description="Helical" evidence="5">
    <location>
        <begin position="60"/>
        <end position="78"/>
    </location>
</feature>
<dbReference type="STRING" id="2200.GCA_001571405_01769"/>
<feature type="transmembrane region" description="Helical" evidence="5">
    <location>
        <begin position="205"/>
        <end position="229"/>
    </location>
</feature>
<feature type="transmembrane region" description="Helical" evidence="5">
    <location>
        <begin position="331"/>
        <end position="350"/>
    </location>
</feature>
<evidence type="ECO:0000256" key="1">
    <source>
        <dbReference type="ARBA" id="ARBA00004141"/>
    </source>
</evidence>
<dbReference type="OrthoDB" id="313199at2157"/>
<feature type="transmembrane region" description="Helical" evidence="5">
    <location>
        <begin position="495"/>
        <end position="514"/>
    </location>
</feature>
<gene>
    <name evidence="7" type="ORF">SAMN04488571_105201</name>
</gene>
<feature type="transmembrane region" description="Helical" evidence="5">
    <location>
        <begin position="370"/>
        <end position="387"/>
    </location>
</feature>
<keyword evidence="8" id="KW-1185">Reference proteome</keyword>
<organism evidence="7 8">
    <name type="scientific">Methanoculleus thermophilus</name>
    <dbReference type="NCBI Taxonomy" id="2200"/>
    <lineage>
        <taxon>Archaea</taxon>
        <taxon>Methanobacteriati</taxon>
        <taxon>Methanobacteriota</taxon>
        <taxon>Stenosarchaea group</taxon>
        <taxon>Methanomicrobia</taxon>
        <taxon>Methanomicrobiales</taxon>
        <taxon>Methanomicrobiaceae</taxon>
        <taxon>Methanoculleus</taxon>
    </lineage>
</organism>
<feature type="transmembrane region" description="Helical" evidence="5">
    <location>
        <begin position="286"/>
        <end position="302"/>
    </location>
</feature>
<keyword evidence="2 5" id="KW-0812">Transmembrane</keyword>
<feature type="transmembrane region" description="Helical" evidence="5">
    <location>
        <begin position="12"/>
        <end position="28"/>
    </location>
</feature>
<dbReference type="PROSITE" id="PS50259">
    <property type="entry name" value="G_PROTEIN_RECEP_F3_4"/>
    <property type="match status" value="1"/>
</dbReference>
<feature type="transmembrane region" description="Helical" evidence="5">
    <location>
        <begin position="430"/>
        <end position="450"/>
    </location>
</feature>
<evidence type="ECO:0000256" key="3">
    <source>
        <dbReference type="ARBA" id="ARBA00022989"/>
    </source>
</evidence>
<feature type="transmembrane region" description="Helical" evidence="5">
    <location>
        <begin position="35"/>
        <end position="54"/>
    </location>
</feature>
<name>A0A1G9A771_9EURY</name>
<keyword evidence="3 5" id="KW-1133">Transmembrane helix</keyword>
<dbReference type="NCBIfam" id="TIGR03662">
    <property type="entry name" value="Chlor_Arch_YYY"/>
    <property type="match status" value="1"/>
</dbReference>
<feature type="domain" description="G-protein coupled receptors family 3 profile" evidence="6">
    <location>
        <begin position="285"/>
        <end position="426"/>
    </location>
</feature>
<evidence type="ECO:0000256" key="5">
    <source>
        <dbReference type="SAM" id="Phobius"/>
    </source>
</evidence>
<dbReference type="EMBL" id="FNFT01000005">
    <property type="protein sequence ID" value="SDK23143.1"/>
    <property type="molecule type" value="Genomic_DNA"/>
</dbReference>
<feature type="transmembrane region" description="Helical" evidence="5">
    <location>
        <begin position="396"/>
        <end position="424"/>
    </location>
</feature>
<dbReference type="RefSeq" id="WP_066958085.1">
    <property type="nucleotide sequence ID" value="NZ_BCNX01000008.1"/>
</dbReference>
<dbReference type="GO" id="GO:0004930">
    <property type="term" value="F:G protein-coupled receptor activity"/>
    <property type="evidence" value="ECO:0007669"/>
    <property type="project" value="InterPro"/>
</dbReference>
<proteinExistence type="predicted"/>
<dbReference type="Proteomes" id="UP000326500">
    <property type="component" value="Unassembled WGS sequence"/>
</dbReference>
<dbReference type="GO" id="GO:0016020">
    <property type="term" value="C:membrane"/>
    <property type="evidence" value="ECO:0007669"/>
    <property type="project" value="UniProtKB-SubCell"/>
</dbReference>
<dbReference type="InterPro" id="IPR017978">
    <property type="entry name" value="GPCR_3_C"/>
</dbReference>
<protein>
    <submittedName>
        <fullName evidence="7">Chlor_Arch_YYY domain-containing protein</fullName>
    </submittedName>
</protein>
<dbReference type="PANTHER" id="PTHR10790">
    <property type="entry name" value="TPR-DOMAIN CONTAINING PROTEIN"/>
    <property type="match status" value="1"/>
</dbReference>
<keyword evidence="4 5" id="KW-0472">Membrane</keyword>
<sequence length="668" mass="74107">MDLLTQVCNVLLWAGLIKLLQMTLWPSLRQTLGDYAYPAAYPASLLLFALATWYCGFFRIPVVLALLLFILLGIWGIRRGDYWIPGIRGNLTWDAVFLVGFLFALAVRFTNPPINYFSEQYMNHAFIASIIREPVVPPLDPWFAGGDLTVYYYLGHWLMGTLSIATGIPSEVAFNLVPATVYGTAFVVLYALGRLLLDRYRWLPLAVLLIVPPSVLWSLAAGADIYQAFQETNWIIHGARVEFPVFSLILGNVHAFEMALFNEVFLIFLLGFAWCRWGGLDLRGRGALALLLALSIGSMPLLSSWDALVYAPLVAIFLLVLALRERDRSTLMAALFVPAFALALYLPYYFHLEPAGIGGIGTGFPPTDPLAFLAVWGGFLALTYVAVARDIRRSPFLLAVAAPALISGYVALAVILVPLVYLLVRRERSFADLLCIAGLAVLGFCEVVYLQEMLGGDYSRFNTIFKFYFDAWILLGTGTILAAAGWLSGRRPIPVSRWLALAASAALILAPVALNIEIGRGLLGIEYPPAGYHTLDGLAYLDATRPAEAAAIDFLRTLDGDHRIVEAENGDYGYYSRISSLTGIPTILGQRSHELTWRGNGPWYTERPADIRAIYEDPERSLALMEKYNATLLYVGEPERERYDVRLPDQGLTLIYDEGGVRIYERVG</sequence>
<feature type="transmembrane region" description="Helical" evidence="5">
    <location>
        <begin position="249"/>
        <end position="274"/>
    </location>
</feature>
<evidence type="ECO:0000313" key="8">
    <source>
        <dbReference type="Proteomes" id="UP000326500"/>
    </source>
</evidence>
<dbReference type="InterPro" id="IPR018746">
    <property type="entry name" value="DUF2298"/>
</dbReference>
<feature type="transmembrane region" description="Helical" evidence="5">
    <location>
        <begin position="308"/>
        <end position="324"/>
    </location>
</feature>
<dbReference type="Pfam" id="PF10060">
    <property type="entry name" value="DUF2298"/>
    <property type="match status" value="1"/>
</dbReference>
<evidence type="ECO:0000313" key="7">
    <source>
        <dbReference type="EMBL" id="SDK23143.1"/>
    </source>
</evidence>
<evidence type="ECO:0000259" key="6">
    <source>
        <dbReference type="PROSITE" id="PS50259"/>
    </source>
</evidence>
<feature type="transmembrane region" description="Helical" evidence="5">
    <location>
        <begin position="90"/>
        <end position="109"/>
    </location>
</feature>
<feature type="transmembrane region" description="Helical" evidence="5">
    <location>
        <begin position="172"/>
        <end position="193"/>
    </location>
</feature>
<dbReference type="PANTHER" id="PTHR10790:SF51">
    <property type="entry name" value="TETRATRICOPEPTIDE REPEAT PROTEIN"/>
    <property type="match status" value="1"/>
</dbReference>
<feature type="transmembrane region" description="Helical" evidence="5">
    <location>
        <begin position="471"/>
        <end position="489"/>
    </location>
</feature>
<evidence type="ECO:0000256" key="2">
    <source>
        <dbReference type="ARBA" id="ARBA00022692"/>
    </source>
</evidence>
<accession>A0A1G9A771</accession>
<evidence type="ECO:0000256" key="4">
    <source>
        <dbReference type="ARBA" id="ARBA00023136"/>
    </source>
</evidence>
<dbReference type="AlphaFoldDB" id="A0A1G9A771"/>
<comment type="subcellular location">
    <subcellularLocation>
        <location evidence="1">Membrane</location>
        <topology evidence="1">Multi-pass membrane protein</topology>
    </subcellularLocation>
</comment>
<reference evidence="7 8" key="1">
    <citation type="submission" date="2016-10" db="EMBL/GenBank/DDBJ databases">
        <authorList>
            <person name="Varghese N."/>
            <person name="Submissions S."/>
        </authorList>
    </citation>
    <scope>NUCLEOTIDE SEQUENCE [LARGE SCALE GENOMIC DNA]</scope>
    <source>
        <strain evidence="7 8">DSM 2373</strain>
    </source>
</reference>